<proteinExistence type="predicted"/>
<organism evidence="2 3">
    <name type="scientific">Parnassius apollo</name>
    <name type="common">Apollo butterfly</name>
    <name type="synonym">Papilio apollo</name>
    <dbReference type="NCBI Taxonomy" id="110799"/>
    <lineage>
        <taxon>Eukaryota</taxon>
        <taxon>Metazoa</taxon>
        <taxon>Ecdysozoa</taxon>
        <taxon>Arthropoda</taxon>
        <taxon>Hexapoda</taxon>
        <taxon>Insecta</taxon>
        <taxon>Pterygota</taxon>
        <taxon>Neoptera</taxon>
        <taxon>Endopterygota</taxon>
        <taxon>Lepidoptera</taxon>
        <taxon>Glossata</taxon>
        <taxon>Ditrysia</taxon>
        <taxon>Papilionoidea</taxon>
        <taxon>Papilionidae</taxon>
        <taxon>Parnassiinae</taxon>
        <taxon>Parnassini</taxon>
        <taxon>Parnassius</taxon>
        <taxon>Parnassius</taxon>
    </lineage>
</organism>
<evidence type="ECO:0000313" key="2">
    <source>
        <dbReference type="EMBL" id="CAG5059649.1"/>
    </source>
</evidence>
<dbReference type="PANTHER" id="PTHR37162">
    <property type="entry name" value="HAT FAMILY DIMERISATION DOMAINCONTAINING PROTEIN-RELATED"/>
    <property type="match status" value="1"/>
</dbReference>
<protein>
    <submittedName>
        <fullName evidence="2">(apollo) hypothetical protein</fullName>
    </submittedName>
</protein>
<feature type="region of interest" description="Disordered" evidence="1">
    <location>
        <begin position="835"/>
        <end position="854"/>
    </location>
</feature>
<dbReference type="PANTHER" id="PTHR37162:SF1">
    <property type="entry name" value="BED-TYPE DOMAIN-CONTAINING PROTEIN"/>
    <property type="match status" value="1"/>
</dbReference>
<keyword evidence="3" id="KW-1185">Reference proteome</keyword>
<dbReference type="Proteomes" id="UP000691718">
    <property type="component" value="Unassembled WGS sequence"/>
</dbReference>
<dbReference type="AlphaFoldDB" id="A0A8S3YGS7"/>
<feature type="compositionally biased region" description="Acidic residues" evidence="1">
    <location>
        <begin position="841"/>
        <end position="854"/>
    </location>
</feature>
<name>A0A8S3YGS7_PARAO</name>
<evidence type="ECO:0000256" key="1">
    <source>
        <dbReference type="SAM" id="MobiDB-lite"/>
    </source>
</evidence>
<dbReference type="InterPro" id="IPR028364">
    <property type="entry name" value="Ribosomal_uL1/biogenesis"/>
</dbReference>
<reference evidence="2" key="1">
    <citation type="submission" date="2021-04" db="EMBL/GenBank/DDBJ databases">
        <authorList>
            <person name="Tunstrom K."/>
        </authorList>
    </citation>
    <scope>NUCLEOTIDE SEQUENCE</scope>
</reference>
<gene>
    <name evidence="2" type="ORF">PAPOLLO_LOCUS28068</name>
</gene>
<sequence>MDVPLKKKSYIQKYRTEWENDEDFKQWIKPIADSPTKAFCKYCHVEIAAKIYDLRKHRESKKHKAKCELITKNKQIQFTSTPDDGSKNSQKAEGQLALFIAEHTSISNTDHLTDLCKEVFHDSKCAKDIKMHRTKCTQVINQVLAPHFKDTLLKDIGTQKYSIILDESTDVSVSKYMGIIIRYFSLNTNNIVSSFLSLEPIERADARGIVTSLVKCLESQSLPIQNLIGIGTDNASVMTGRNNSQLAVSHASESNLPRNIEFLIRETYNWFSISPKRRDEYKALFQTINCGDEPLKILKVCDTRWLSIEPAVLRILAQWNELKLHFSLAREKCYTAGLLWEMYNDEGNRLYLCFLKSILHDVQIGIKVFEGENIDPVKLLETLMTLLRSVCVRIIIPGAATTDKDFLTIKVEDHLDPVAHLGHLFESHASNSNLSPQAISNIKKRCIDFSVKLVQEIQNRIPSNCEILAKVTLLSPENTLKQIKDPHALVGLARELGFDDQKTDKIVQQWKTIQFIEWETAGDSKINRSKVKYVMPSTSITENLVDSCLNALEKLTAHHSKKNAIFGFETSIFAEIRCIKIPNTRGNVKFMLPHSTAASTGEICLITPDLKKGKKVDHEPTVEHWKDILKEAGVTEVKTVLPLRQLKVEYDQYELKRRLLTQHDFIMVDTRILNHASHLLGKMFFKKHNMLIPIKMNEKANIKKYIDIGLRTAMLRLNEGHTSTILVGHTSMSRDNLKENIMSLIKQLASKYPGGEANIRSISLKLPLSLPLPLYLTLRSSNSIGLPKLAHKRPKHFKILEDELSTIPDSTVRVAPDGTVHLKKQKKMVKSVNEKVLLESEKEDESEGDVNEEE</sequence>
<dbReference type="CDD" id="cd00403">
    <property type="entry name" value="Ribosomal_L1"/>
    <property type="match status" value="1"/>
</dbReference>
<dbReference type="OrthoDB" id="10251727at2759"/>
<accession>A0A8S3YGS7</accession>
<dbReference type="EMBL" id="CAJQZP010001706">
    <property type="protein sequence ID" value="CAG5059649.1"/>
    <property type="molecule type" value="Genomic_DNA"/>
</dbReference>
<evidence type="ECO:0000313" key="3">
    <source>
        <dbReference type="Proteomes" id="UP000691718"/>
    </source>
</evidence>
<comment type="caution">
    <text evidence="2">The sequence shown here is derived from an EMBL/GenBank/DDBJ whole genome shotgun (WGS) entry which is preliminary data.</text>
</comment>
<dbReference type="Pfam" id="PF00687">
    <property type="entry name" value="Ribosomal_L1"/>
    <property type="match status" value="1"/>
</dbReference>